<feature type="domain" description="Cadherin" evidence="13">
    <location>
        <begin position="130"/>
        <end position="238"/>
    </location>
</feature>
<evidence type="ECO:0000256" key="8">
    <source>
        <dbReference type="ARBA" id="ARBA00022989"/>
    </source>
</evidence>
<feature type="non-terminal residue" evidence="14">
    <location>
        <position position="1"/>
    </location>
</feature>
<evidence type="ECO:0000256" key="12">
    <source>
        <dbReference type="SAM" id="SignalP"/>
    </source>
</evidence>
<dbReference type="PROSITE" id="PS00232">
    <property type="entry name" value="CADHERIN_1"/>
    <property type="match status" value="2"/>
</dbReference>
<evidence type="ECO:0000256" key="5">
    <source>
        <dbReference type="ARBA" id="ARBA00022737"/>
    </source>
</evidence>
<evidence type="ECO:0000256" key="4">
    <source>
        <dbReference type="ARBA" id="ARBA00022729"/>
    </source>
</evidence>
<proteinExistence type="predicted"/>
<evidence type="ECO:0000313" key="14">
    <source>
        <dbReference type="EMBL" id="NWY08354.1"/>
    </source>
</evidence>
<keyword evidence="8" id="KW-1133">Transmembrane helix</keyword>
<organism evidence="14 15">
    <name type="scientific">Nothoprocta ornata</name>
    <dbReference type="NCBI Taxonomy" id="83376"/>
    <lineage>
        <taxon>Eukaryota</taxon>
        <taxon>Metazoa</taxon>
        <taxon>Chordata</taxon>
        <taxon>Craniata</taxon>
        <taxon>Vertebrata</taxon>
        <taxon>Euteleostomi</taxon>
        <taxon>Archelosauria</taxon>
        <taxon>Archosauria</taxon>
        <taxon>Dinosauria</taxon>
        <taxon>Saurischia</taxon>
        <taxon>Theropoda</taxon>
        <taxon>Coelurosauria</taxon>
        <taxon>Aves</taxon>
        <taxon>Palaeognathae</taxon>
        <taxon>Tinamiformes</taxon>
        <taxon>Tinamidae</taxon>
        <taxon>Nothoprocta</taxon>
    </lineage>
</organism>
<keyword evidence="15" id="KW-1185">Reference proteome</keyword>
<dbReference type="FunFam" id="2.60.40.60:FF:000018">
    <property type="entry name" value="Protocadherin gamma c3"/>
    <property type="match status" value="1"/>
</dbReference>
<feature type="signal peptide" evidence="12">
    <location>
        <begin position="1"/>
        <end position="17"/>
    </location>
</feature>
<dbReference type="PANTHER" id="PTHR24028:SF234">
    <property type="entry name" value="PROTOCADHERIN GAMMA-A3"/>
    <property type="match status" value="1"/>
</dbReference>
<dbReference type="InterPro" id="IPR002126">
    <property type="entry name" value="Cadherin-like_dom"/>
</dbReference>
<keyword evidence="4 12" id="KW-0732">Signal</keyword>
<keyword evidence="5" id="KW-0677">Repeat</keyword>
<evidence type="ECO:0000259" key="13">
    <source>
        <dbReference type="PROSITE" id="PS50268"/>
    </source>
</evidence>
<keyword evidence="10" id="KW-0325">Glycoprotein</keyword>
<comment type="function">
    <text evidence="1">Potential calcium-dependent cell-adhesion protein. May be involved in the establishment and maintenance of specific neuronal connections in the brain.</text>
</comment>
<evidence type="ECO:0000313" key="15">
    <source>
        <dbReference type="Proteomes" id="UP000531938"/>
    </source>
</evidence>
<feature type="non-terminal residue" evidence="14">
    <location>
        <position position="474"/>
    </location>
</feature>
<dbReference type="PRINTS" id="PR00205">
    <property type="entry name" value="CADHERIN"/>
</dbReference>
<dbReference type="InterPro" id="IPR013164">
    <property type="entry name" value="Cadherin_N"/>
</dbReference>
<gene>
    <name evidence="14" type="primary">Pcdhga4</name>
    <name evidence="14" type="ORF">NOTORN_R07403</name>
</gene>
<evidence type="ECO:0000256" key="11">
    <source>
        <dbReference type="PROSITE-ProRule" id="PRU00043"/>
    </source>
</evidence>
<protein>
    <submittedName>
        <fullName evidence="14">PCDG4 protein</fullName>
    </submittedName>
</protein>
<feature type="chain" id="PRO_5029787323" evidence="12">
    <location>
        <begin position="18"/>
        <end position="474"/>
    </location>
</feature>
<dbReference type="PANTHER" id="PTHR24028">
    <property type="entry name" value="CADHERIN-87A"/>
    <property type="match status" value="1"/>
</dbReference>
<dbReference type="GO" id="GO:0007156">
    <property type="term" value="P:homophilic cell adhesion via plasma membrane adhesion molecules"/>
    <property type="evidence" value="ECO:0007669"/>
    <property type="project" value="InterPro"/>
</dbReference>
<keyword evidence="6 11" id="KW-0106">Calcium</keyword>
<dbReference type="Pfam" id="PF00028">
    <property type="entry name" value="Cadherin"/>
    <property type="match status" value="3"/>
</dbReference>
<evidence type="ECO:0000256" key="7">
    <source>
        <dbReference type="ARBA" id="ARBA00022889"/>
    </source>
</evidence>
<evidence type="ECO:0000256" key="2">
    <source>
        <dbReference type="ARBA" id="ARBA00004167"/>
    </source>
</evidence>
<feature type="domain" description="Cadherin" evidence="13">
    <location>
        <begin position="18"/>
        <end position="129"/>
    </location>
</feature>
<dbReference type="AlphaFoldDB" id="A0A7K7BIQ4"/>
<dbReference type="FunFam" id="2.60.40.60:FF:000129">
    <property type="entry name" value="protocadherin alpha-C2 isoform X1"/>
    <property type="match status" value="1"/>
</dbReference>
<dbReference type="Proteomes" id="UP000531938">
    <property type="component" value="Unassembled WGS sequence"/>
</dbReference>
<keyword evidence="9" id="KW-0472">Membrane</keyword>
<dbReference type="FunFam" id="2.60.40.60:FF:000006">
    <property type="entry name" value="Protocadherin alpha 2"/>
    <property type="match status" value="1"/>
</dbReference>
<comment type="caution">
    <text evidence="14">The sequence shown here is derived from an EMBL/GenBank/DDBJ whole genome shotgun (WGS) entry which is preliminary data.</text>
</comment>
<keyword evidence="3" id="KW-0812">Transmembrane</keyword>
<name>A0A7K7BIQ4_9AVES</name>
<keyword evidence="7" id="KW-0130">Cell adhesion</keyword>
<dbReference type="GO" id="GO:0005509">
    <property type="term" value="F:calcium ion binding"/>
    <property type="evidence" value="ECO:0007669"/>
    <property type="project" value="UniProtKB-UniRule"/>
</dbReference>
<dbReference type="SMART" id="SM00112">
    <property type="entry name" value="CA"/>
    <property type="match status" value="4"/>
</dbReference>
<dbReference type="PROSITE" id="PS50268">
    <property type="entry name" value="CADHERIN_2"/>
    <property type="match status" value="4"/>
</dbReference>
<dbReference type="FunFam" id="2.60.40.60:FF:000002">
    <property type="entry name" value="Protocadherin alpha 2"/>
    <property type="match status" value="1"/>
</dbReference>
<evidence type="ECO:0000256" key="6">
    <source>
        <dbReference type="ARBA" id="ARBA00022837"/>
    </source>
</evidence>
<evidence type="ECO:0000256" key="10">
    <source>
        <dbReference type="ARBA" id="ARBA00023180"/>
    </source>
</evidence>
<evidence type="ECO:0000256" key="3">
    <source>
        <dbReference type="ARBA" id="ARBA00022692"/>
    </source>
</evidence>
<dbReference type="GO" id="GO:0005886">
    <property type="term" value="C:plasma membrane"/>
    <property type="evidence" value="ECO:0007669"/>
    <property type="project" value="InterPro"/>
</dbReference>
<sequence>AGHLVLLAVLLPLCSRAAPERLRYAIPEEMESGSVVGPLARDLGLSPADLPARQLRLVSAARRQLKYFSVSADTGHLYVSERLDREEMERVCERMQMCLINLEILVESYMKIFKVEIEITDLNDNAPKFHQDKLQFRISETAAVGMRFPLEEAQDEDVGLNALQRYELSGDEHFALDVQTGPDGSKNAELVLTKALDREEAALHELVVTAVDGGNPARTGTARIRVVVLDANDNAPVFSQAVYTVRVREDVPIGSRLLTVNATDADEDTNAEVTYSLRRMPGGASRLFQMNPRTGDVTTTGTLDYEEVSLYELEVHAKDGGDLLARAKVLVNVMDVNDNVPEIIVTSAVTSVFEDSPAGTIIALLKVKDEDSGAGGEVTMSLPDTLPFHLHKTFEDYYSVETSRELDREAVSEYNVTVRATDGGSPALWSSAVLPLRVLDVNDNAPVFAEARYSARLPENNAKGALVLRVRAWD</sequence>
<evidence type="ECO:0000256" key="1">
    <source>
        <dbReference type="ARBA" id="ARBA00003436"/>
    </source>
</evidence>
<feature type="domain" description="Cadherin" evidence="13">
    <location>
        <begin position="344"/>
        <end position="448"/>
    </location>
</feature>
<dbReference type="EMBL" id="VZSH01000789">
    <property type="protein sequence ID" value="NWY08354.1"/>
    <property type="molecule type" value="Genomic_DNA"/>
</dbReference>
<accession>A0A7K7BIQ4</accession>
<dbReference type="Pfam" id="PF08266">
    <property type="entry name" value="Cadherin_2"/>
    <property type="match status" value="1"/>
</dbReference>
<comment type="subcellular location">
    <subcellularLocation>
        <location evidence="2">Membrane</location>
        <topology evidence="2">Single-pass membrane protein</topology>
    </subcellularLocation>
</comment>
<dbReference type="InterPro" id="IPR020894">
    <property type="entry name" value="Cadherin_CS"/>
</dbReference>
<dbReference type="SUPFAM" id="SSF49313">
    <property type="entry name" value="Cadherin-like"/>
    <property type="match status" value="5"/>
</dbReference>
<dbReference type="CDD" id="cd11304">
    <property type="entry name" value="Cadherin_repeat"/>
    <property type="match status" value="4"/>
</dbReference>
<dbReference type="Gene3D" id="2.60.40.60">
    <property type="entry name" value="Cadherins"/>
    <property type="match status" value="5"/>
</dbReference>
<dbReference type="InterPro" id="IPR015919">
    <property type="entry name" value="Cadherin-like_sf"/>
</dbReference>
<feature type="domain" description="Cadherin" evidence="13">
    <location>
        <begin position="239"/>
        <end position="343"/>
    </location>
</feature>
<reference evidence="14 15" key="1">
    <citation type="submission" date="2019-09" db="EMBL/GenBank/DDBJ databases">
        <title>Bird 10,000 Genomes (B10K) Project - Family phase.</title>
        <authorList>
            <person name="Zhang G."/>
        </authorList>
    </citation>
    <scope>NUCLEOTIDE SEQUENCE [LARGE SCALE GENOMIC DNA]</scope>
    <source>
        <strain evidence="14">B10K-MSB-03</strain>
    </source>
</reference>
<evidence type="ECO:0000256" key="9">
    <source>
        <dbReference type="ARBA" id="ARBA00023136"/>
    </source>
</evidence>
<dbReference type="InterPro" id="IPR050174">
    <property type="entry name" value="Protocadherin/Cadherin-CA"/>
</dbReference>